<dbReference type="SUPFAM" id="SSF51338">
    <property type="entry name" value="Composite domain of metallo-dependent hydrolases"/>
    <property type="match status" value="1"/>
</dbReference>
<dbReference type="Gene3D" id="2.30.40.10">
    <property type="entry name" value="Urease, subunit C, domain 1"/>
    <property type="match status" value="1"/>
</dbReference>
<evidence type="ECO:0000256" key="11">
    <source>
        <dbReference type="PIRSR" id="PIRSR038994-3"/>
    </source>
</evidence>
<feature type="binding site" evidence="11">
    <location>
        <position position="207"/>
    </location>
    <ligand>
        <name>Zn(2+)</name>
        <dbReference type="ChEBI" id="CHEBI:29105"/>
    </ligand>
</feature>
<dbReference type="FunFam" id="3.20.20.140:FF:000004">
    <property type="entry name" value="N-acetylglucosamine-6-phosphate deacetylase"/>
    <property type="match status" value="1"/>
</dbReference>
<feature type="binding site" evidence="11">
    <location>
        <position position="141"/>
    </location>
    <ligand>
        <name>Zn(2+)</name>
        <dbReference type="ChEBI" id="CHEBI:29105"/>
    </ligand>
</feature>
<evidence type="ECO:0000259" key="12">
    <source>
        <dbReference type="Pfam" id="PF01979"/>
    </source>
</evidence>
<dbReference type="InterPro" id="IPR032466">
    <property type="entry name" value="Metal_Hydrolase"/>
</dbReference>
<dbReference type="EC" id="3.5.1.25" evidence="2"/>
<dbReference type="GO" id="GO:0046872">
    <property type="term" value="F:metal ion binding"/>
    <property type="evidence" value="ECO:0007669"/>
    <property type="project" value="UniProtKB-KW"/>
</dbReference>
<dbReference type="InterPro" id="IPR003764">
    <property type="entry name" value="GlcNAc_6-P_deAcase"/>
</dbReference>
<gene>
    <name evidence="13" type="primary">nagA</name>
    <name evidence="13" type="ORF">E0Y62_15370</name>
</gene>
<comment type="catalytic activity">
    <reaction evidence="7">
        <text>N-acetyl-D-glucosamine 6-phosphate + H2O = D-glucosamine 6-phosphate + acetate</text>
        <dbReference type="Rhea" id="RHEA:22936"/>
        <dbReference type="ChEBI" id="CHEBI:15377"/>
        <dbReference type="ChEBI" id="CHEBI:30089"/>
        <dbReference type="ChEBI" id="CHEBI:57513"/>
        <dbReference type="ChEBI" id="CHEBI:58725"/>
        <dbReference type="EC" id="3.5.1.25"/>
    </reaction>
</comment>
<evidence type="ECO:0000256" key="4">
    <source>
        <dbReference type="ARBA" id="ARBA00022723"/>
    </source>
</evidence>
<organism evidence="13 14">
    <name type="scientific">Cytobacillus praedii</name>
    <dbReference type="NCBI Taxonomy" id="1742358"/>
    <lineage>
        <taxon>Bacteria</taxon>
        <taxon>Bacillati</taxon>
        <taxon>Bacillota</taxon>
        <taxon>Bacilli</taxon>
        <taxon>Bacillales</taxon>
        <taxon>Bacillaceae</taxon>
        <taxon>Cytobacillus</taxon>
    </lineage>
</organism>
<dbReference type="NCBIfam" id="TIGR00221">
    <property type="entry name" value="nagA"/>
    <property type="match status" value="1"/>
</dbReference>
<protein>
    <recommendedName>
        <fullName evidence="3">N-acetylglucosamine-6-phosphate deacetylase</fullName>
        <ecNumber evidence="2">3.5.1.25</ecNumber>
    </recommendedName>
</protein>
<keyword evidence="14" id="KW-1185">Reference proteome</keyword>
<evidence type="ECO:0000313" key="13">
    <source>
        <dbReference type="EMBL" id="TCJ03184.1"/>
    </source>
</evidence>
<evidence type="ECO:0000256" key="3">
    <source>
        <dbReference type="ARBA" id="ARBA00018029"/>
    </source>
</evidence>
<comment type="pathway">
    <text evidence="8">Amino-sugar metabolism; N-acetylneuraminate degradation; D-fructose 6-phosphate from N-acetylneuraminate: step 4/5.</text>
</comment>
<reference evidence="13 14" key="1">
    <citation type="submission" date="2019-03" db="EMBL/GenBank/DDBJ databases">
        <authorList>
            <person name="Jensen L."/>
            <person name="Storgaard J."/>
            <person name="Sulaj E."/>
            <person name="Schramm A."/>
            <person name="Marshall I.P.G."/>
        </authorList>
    </citation>
    <scope>NUCLEOTIDE SEQUENCE [LARGE SCALE GENOMIC DNA]</scope>
    <source>
        <strain evidence="13 14">2017H2G3</strain>
    </source>
</reference>
<evidence type="ECO:0000256" key="7">
    <source>
        <dbReference type="ARBA" id="ARBA00047647"/>
    </source>
</evidence>
<dbReference type="InterPro" id="IPR006680">
    <property type="entry name" value="Amidohydro-rel"/>
</dbReference>
<evidence type="ECO:0000256" key="2">
    <source>
        <dbReference type="ARBA" id="ARBA00011899"/>
    </source>
</evidence>
<dbReference type="OrthoDB" id="9776488at2"/>
<dbReference type="EMBL" id="SJTH01000020">
    <property type="protein sequence ID" value="TCJ03184.1"/>
    <property type="molecule type" value="Genomic_DNA"/>
</dbReference>
<dbReference type="Pfam" id="PF01979">
    <property type="entry name" value="Amidohydro_1"/>
    <property type="match status" value="1"/>
</dbReference>
<evidence type="ECO:0000256" key="9">
    <source>
        <dbReference type="PIRNR" id="PIRNR038994"/>
    </source>
</evidence>
<evidence type="ECO:0000256" key="5">
    <source>
        <dbReference type="ARBA" id="ARBA00022801"/>
    </source>
</evidence>
<sequence length="404" mass="44259">MDSHERNRLILKNIEIYTEAGVINNGFIKIDTGKITEIGCMSELTEIEDYHEIAMLDPYTVIPGLIDVHIHGVDGSDVMDGTKEALDRMAAALPKEGTTSFLATTMTQSEEAIQHALINVAEYMDTELFANKAEILGIHLEGPFVNKKMAGAQPIQYIIKPNVDLFKKWQELSKGNIKLVTLAPEVDGCLELIHYLRDTEVIASIGHSLSTYEETMEAINAGVTHATHLFNQMSGLHHREPGVVGAVFLQDELKAELIADGIHSKPEIIKLAYKIIGHDRLILITDSMRAKCLKNGTYDLGGQDVTVQNGKAVLSDGTLAGSILKMSGALKNMISYTGCTLSDVIQMGSANPAKQLNIYDRKGSIAVGKDADLVILDKNYEVKMTLCKGLIAYDKEGLHTNENH</sequence>
<evidence type="ECO:0000313" key="14">
    <source>
        <dbReference type="Proteomes" id="UP000293846"/>
    </source>
</evidence>
<proteinExistence type="inferred from homology"/>
<dbReference type="PIRSF" id="PIRSF038994">
    <property type="entry name" value="NagA"/>
    <property type="match status" value="1"/>
</dbReference>
<dbReference type="RefSeq" id="WP_057766910.1">
    <property type="nucleotide sequence ID" value="NZ_CP183326.1"/>
</dbReference>
<dbReference type="SUPFAM" id="SSF51556">
    <property type="entry name" value="Metallo-dependent hydrolases"/>
    <property type="match status" value="1"/>
</dbReference>
<dbReference type="AlphaFoldDB" id="A0A4R1AYU7"/>
<comment type="similarity">
    <text evidence="1 9">Belongs to the metallo-dependent hydrolases superfamily. NagA family.</text>
</comment>
<evidence type="ECO:0000256" key="10">
    <source>
        <dbReference type="PIRSR" id="PIRSR038994-1"/>
    </source>
</evidence>
<comment type="cofactor">
    <cofactor evidence="11">
        <name>a divalent metal cation</name>
        <dbReference type="ChEBI" id="CHEBI:60240"/>
    </cofactor>
    <text evidence="11">Binds 1 divalent metal cation per subunit.</text>
</comment>
<comment type="caution">
    <text evidence="13">The sequence shown here is derived from an EMBL/GenBank/DDBJ whole genome shotgun (WGS) entry which is preliminary data.</text>
</comment>
<feature type="binding site" evidence="11">
    <location>
        <position position="228"/>
    </location>
    <ligand>
        <name>Zn(2+)</name>
        <dbReference type="ChEBI" id="CHEBI:29105"/>
    </ligand>
</feature>
<name>A0A4R1AYU7_9BACI</name>
<dbReference type="GO" id="GO:0008448">
    <property type="term" value="F:N-acetylglucosamine-6-phosphate deacetylase activity"/>
    <property type="evidence" value="ECO:0007669"/>
    <property type="project" value="UniProtKB-EC"/>
</dbReference>
<dbReference type="Proteomes" id="UP000293846">
    <property type="component" value="Unassembled WGS sequence"/>
</dbReference>
<dbReference type="CDD" id="cd00854">
    <property type="entry name" value="NagA"/>
    <property type="match status" value="1"/>
</dbReference>
<dbReference type="Gene3D" id="3.20.20.140">
    <property type="entry name" value="Metal-dependent hydrolases"/>
    <property type="match status" value="1"/>
</dbReference>
<dbReference type="InterPro" id="IPR011059">
    <property type="entry name" value="Metal-dep_hydrolase_composite"/>
</dbReference>
<feature type="active site" description="Proton donor/acceptor" evidence="10">
    <location>
        <position position="286"/>
    </location>
</feature>
<evidence type="ECO:0000256" key="8">
    <source>
        <dbReference type="ARBA" id="ARBA00060590"/>
    </source>
</evidence>
<dbReference type="GO" id="GO:0006046">
    <property type="term" value="P:N-acetylglucosamine catabolic process"/>
    <property type="evidence" value="ECO:0007669"/>
    <property type="project" value="TreeGrafter"/>
</dbReference>
<keyword evidence="6 9" id="KW-0119">Carbohydrate metabolism</keyword>
<dbReference type="PANTHER" id="PTHR11113:SF14">
    <property type="entry name" value="N-ACETYLGLUCOSAMINE-6-PHOSPHATE DEACETYLASE"/>
    <property type="match status" value="1"/>
</dbReference>
<keyword evidence="4 11" id="KW-0479">Metal-binding</keyword>
<accession>A0A4R1AYU7</accession>
<evidence type="ECO:0000256" key="1">
    <source>
        <dbReference type="ARBA" id="ARBA00010716"/>
    </source>
</evidence>
<keyword evidence="5 9" id="KW-0378">Hydrolase</keyword>
<feature type="domain" description="Amidohydrolase-related" evidence="12">
    <location>
        <begin position="60"/>
        <end position="389"/>
    </location>
</feature>
<dbReference type="STRING" id="1742358.GCA_001439605_01627"/>
<dbReference type="PANTHER" id="PTHR11113">
    <property type="entry name" value="N-ACETYLGLUCOSAMINE-6-PHOSPHATE DEACETYLASE"/>
    <property type="match status" value="1"/>
</dbReference>
<evidence type="ECO:0000256" key="6">
    <source>
        <dbReference type="ARBA" id="ARBA00023277"/>
    </source>
</evidence>